<protein>
    <submittedName>
        <fullName evidence="7">Sigma-70 family RNA polymerase sigma factor</fullName>
    </submittedName>
</protein>
<dbReference type="InterPro" id="IPR013324">
    <property type="entry name" value="RNA_pol_sigma_r3/r4-like"/>
</dbReference>
<dbReference type="Proteomes" id="UP000664405">
    <property type="component" value="Unassembled WGS sequence"/>
</dbReference>
<dbReference type="NCBIfam" id="TIGR02937">
    <property type="entry name" value="sigma70-ECF"/>
    <property type="match status" value="1"/>
</dbReference>
<dbReference type="PANTHER" id="PTHR43133:SF63">
    <property type="entry name" value="RNA POLYMERASE SIGMA FACTOR FECI-RELATED"/>
    <property type="match status" value="1"/>
</dbReference>
<dbReference type="EMBL" id="JAEKJW010000001">
    <property type="protein sequence ID" value="MBN8196066.1"/>
    <property type="molecule type" value="Genomic_DNA"/>
</dbReference>
<evidence type="ECO:0000313" key="7">
    <source>
        <dbReference type="EMBL" id="MBN8196066.1"/>
    </source>
</evidence>
<dbReference type="Gene3D" id="1.10.1740.10">
    <property type="match status" value="1"/>
</dbReference>
<comment type="similarity">
    <text evidence="1">Belongs to the sigma-70 factor family. ECF subfamily.</text>
</comment>
<dbReference type="InterPro" id="IPR013249">
    <property type="entry name" value="RNA_pol_sigma70_r4_t2"/>
</dbReference>
<organism evidence="7 8">
    <name type="scientific">Thalassospira povalilytica</name>
    <dbReference type="NCBI Taxonomy" id="732237"/>
    <lineage>
        <taxon>Bacteria</taxon>
        <taxon>Pseudomonadati</taxon>
        <taxon>Pseudomonadota</taxon>
        <taxon>Alphaproteobacteria</taxon>
        <taxon>Rhodospirillales</taxon>
        <taxon>Thalassospiraceae</taxon>
        <taxon>Thalassospira</taxon>
    </lineage>
</organism>
<dbReference type="AlphaFoldDB" id="A0A8I1M6H8"/>
<dbReference type="Gene3D" id="1.10.10.10">
    <property type="entry name" value="Winged helix-like DNA-binding domain superfamily/Winged helix DNA-binding domain"/>
    <property type="match status" value="1"/>
</dbReference>
<evidence type="ECO:0000256" key="4">
    <source>
        <dbReference type="ARBA" id="ARBA00023163"/>
    </source>
</evidence>
<evidence type="ECO:0000256" key="3">
    <source>
        <dbReference type="ARBA" id="ARBA00023082"/>
    </source>
</evidence>
<keyword evidence="4" id="KW-0804">Transcription</keyword>
<gene>
    <name evidence="7" type="ORF">JF547_06250</name>
</gene>
<evidence type="ECO:0000256" key="1">
    <source>
        <dbReference type="ARBA" id="ARBA00010641"/>
    </source>
</evidence>
<evidence type="ECO:0000313" key="8">
    <source>
        <dbReference type="Proteomes" id="UP000664405"/>
    </source>
</evidence>
<name>A0A8I1M6H8_9PROT</name>
<keyword evidence="2" id="KW-0805">Transcription regulation</keyword>
<dbReference type="InterPro" id="IPR036388">
    <property type="entry name" value="WH-like_DNA-bd_sf"/>
</dbReference>
<accession>A0A8I1M6H8</accession>
<dbReference type="InterPro" id="IPR007627">
    <property type="entry name" value="RNA_pol_sigma70_r2"/>
</dbReference>
<comment type="caution">
    <text evidence="7">The sequence shown here is derived from an EMBL/GenBank/DDBJ whole genome shotgun (WGS) entry which is preliminary data.</text>
</comment>
<proteinExistence type="inferred from homology"/>
<sequence length="189" mass="21193">MEMHQANQTDPLPKGQLQRQALLTIAKNQEGKLRRVARSIVKCPHLADDIVQDTYAKLLTAQIDDEVTTPSAFITRITRNMAIDKVRQITFERTLFADSDQTEFCPAGNANCPEARLSGCQALRIIENALKELPSHVRTAFYRHRVDGFAQNVIAKDIGVSKASVCAYIHQADQRCRQALHNVELTRPA</sequence>
<dbReference type="GO" id="GO:0003677">
    <property type="term" value="F:DNA binding"/>
    <property type="evidence" value="ECO:0007669"/>
    <property type="project" value="InterPro"/>
</dbReference>
<evidence type="ECO:0000259" key="6">
    <source>
        <dbReference type="Pfam" id="PF08281"/>
    </source>
</evidence>
<dbReference type="InterPro" id="IPR013325">
    <property type="entry name" value="RNA_pol_sigma_r2"/>
</dbReference>
<dbReference type="SUPFAM" id="SSF88946">
    <property type="entry name" value="Sigma2 domain of RNA polymerase sigma factors"/>
    <property type="match status" value="1"/>
</dbReference>
<dbReference type="SUPFAM" id="SSF88659">
    <property type="entry name" value="Sigma3 and sigma4 domains of RNA polymerase sigma factors"/>
    <property type="match status" value="1"/>
</dbReference>
<dbReference type="PANTHER" id="PTHR43133">
    <property type="entry name" value="RNA POLYMERASE ECF-TYPE SIGMA FACTO"/>
    <property type="match status" value="1"/>
</dbReference>
<dbReference type="GO" id="GO:0016987">
    <property type="term" value="F:sigma factor activity"/>
    <property type="evidence" value="ECO:0007669"/>
    <property type="project" value="UniProtKB-KW"/>
</dbReference>
<dbReference type="InterPro" id="IPR014284">
    <property type="entry name" value="RNA_pol_sigma-70_dom"/>
</dbReference>
<dbReference type="InterPro" id="IPR039425">
    <property type="entry name" value="RNA_pol_sigma-70-like"/>
</dbReference>
<feature type="domain" description="RNA polymerase sigma-70 region 2" evidence="5">
    <location>
        <begin position="32"/>
        <end position="88"/>
    </location>
</feature>
<keyword evidence="3" id="KW-0731">Sigma factor</keyword>
<evidence type="ECO:0000259" key="5">
    <source>
        <dbReference type="Pfam" id="PF04542"/>
    </source>
</evidence>
<dbReference type="Pfam" id="PF04542">
    <property type="entry name" value="Sigma70_r2"/>
    <property type="match status" value="1"/>
</dbReference>
<dbReference type="Pfam" id="PF08281">
    <property type="entry name" value="Sigma70_r4_2"/>
    <property type="match status" value="1"/>
</dbReference>
<dbReference type="GO" id="GO:0006352">
    <property type="term" value="P:DNA-templated transcription initiation"/>
    <property type="evidence" value="ECO:0007669"/>
    <property type="project" value="InterPro"/>
</dbReference>
<evidence type="ECO:0000256" key="2">
    <source>
        <dbReference type="ARBA" id="ARBA00023015"/>
    </source>
</evidence>
<feature type="domain" description="RNA polymerase sigma factor 70 region 4 type 2" evidence="6">
    <location>
        <begin position="124"/>
        <end position="172"/>
    </location>
</feature>
<reference evidence="7" key="1">
    <citation type="submission" date="2020-12" db="EMBL/GenBank/DDBJ databases">
        <title>Oil enriched cultivation method for isolating marine PHA-producing bacteria.</title>
        <authorList>
            <person name="Zheng W."/>
            <person name="Yu S."/>
            <person name="Huang Y."/>
        </authorList>
    </citation>
    <scope>NUCLEOTIDE SEQUENCE</scope>
    <source>
        <strain evidence="7">SY-2-3</strain>
    </source>
</reference>